<keyword evidence="5" id="KW-1185">Reference proteome</keyword>
<feature type="coiled-coil region" evidence="1">
    <location>
        <begin position="360"/>
        <end position="396"/>
    </location>
</feature>
<evidence type="ECO:0000313" key="4">
    <source>
        <dbReference type="Ensembl" id="ENSEBUP00000001799.1"/>
    </source>
</evidence>
<organism evidence="4 5">
    <name type="scientific">Eptatretus burgeri</name>
    <name type="common">Inshore hagfish</name>
    <dbReference type="NCBI Taxonomy" id="7764"/>
    <lineage>
        <taxon>Eukaryota</taxon>
        <taxon>Metazoa</taxon>
        <taxon>Chordata</taxon>
        <taxon>Craniata</taxon>
        <taxon>Vertebrata</taxon>
        <taxon>Cyclostomata</taxon>
        <taxon>Myxini</taxon>
        <taxon>Myxiniformes</taxon>
        <taxon>Myxinidae</taxon>
        <taxon>Eptatretinae</taxon>
        <taxon>Eptatretus</taxon>
    </lineage>
</organism>
<evidence type="ECO:0000256" key="2">
    <source>
        <dbReference type="SAM" id="MobiDB-lite"/>
    </source>
</evidence>
<dbReference type="SMART" id="SM00409">
    <property type="entry name" value="IG"/>
    <property type="match status" value="2"/>
</dbReference>
<dbReference type="Ensembl" id="ENSEBUT00000002134.1">
    <property type="protein sequence ID" value="ENSEBUP00000001799.1"/>
    <property type="gene ID" value="ENSEBUG00000001485.1"/>
</dbReference>
<evidence type="ECO:0000259" key="3">
    <source>
        <dbReference type="PROSITE" id="PS50835"/>
    </source>
</evidence>
<proteinExistence type="predicted"/>
<dbReference type="FunFam" id="2.60.40.10:FF:002203">
    <property type="entry name" value="Titin, tandem duplicate 1"/>
    <property type="match status" value="1"/>
</dbReference>
<dbReference type="InterPro" id="IPR013098">
    <property type="entry name" value="Ig_I-set"/>
</dbReference>
<dbReference type="AlphaFoldDB" id="A0A8C4N5Y2"/>
<dbReference type="PROSITE" id="PS50835">
    <property type="entry name" value="IG_LIKE"/>
    <property type="match status" value="2"/>
</dbReference>
<dbReference type="InterPro" id="IPR013783">
    <property type="entry name" value="Ig-like_fold"/>
</dbReference>
<evidence type="ECO:0000256" key="1">
    <source>
        <dbReference type="SAM" id="Coils"/>
    </source>
</evidence>
<sequence>MSEQAPTFIKPLQSVVALEGGATAFEAQISGSPVPEVSWFKDGQAISSAPGIEISFSQGRSRLAISQLTTAHSGKYSVRANNAFGHATSTAELLITAQTSPPNFTQRLQSMSVPHGREVRLEVRLMGIPTPIVKFYREGAEIQSSADFQICHDDNLYSLIIAKAHPEDSGTFSVTATNSVGRATSTAQLIVQGDEHGELIPMKKTKTISSSLQTKQTRIEKKVEQYYETQRRAEEVAMAAGVITRELRHKTPPRIPPRLGMVSPPPPTTVQQRPHSLSPIRHVRGPTPSPVRSVSPAGRGILPIRSVKSPILTRKTQVQLTKITEKKPPWKQEDYAAIRVAEMRAAELQAAEMHAEELRIAEARAAEQRALEALAKQKREAELHAAESLAAEAEKRAAAKHAAEARKVEMHAIEKQEAEIVASVKHAAEVRSREMLEEEAHAAAERQRMTETRTMVQMVTQQTKVTDMHVQTRAQKQAIAGAVSHKEGVTHKRAEAVATVVAALGQVMGADEVSATPQMLSGAEHVFTAASAATTETGRVEMVVTPPKTVSMIAQPQTKEYKMVETMVGIEKRAEVKGATHFVVPKIAVPKLELTEEVTTLVWISHGFFAEGVCTDYSTHQSDSIS</sequence>
<dbReference type="SUPFAM" id="SSF48726">
    <property type="entry name" value="Immunoglobulin"/>
    <property type="match status" value="2"/>
</dbReference>
<evidence type="ECO:0000313" key="5">
    <source>
        <dbReference type="Proteomes" id="UP000694388"/>
    </source>
</evidence>
<dbReference type="SMART" id="SM00408">
    <property type="entry name" value="IGc2"/>
    <property type="match status" value="2"/>
</dbReference>
<feature type="domain" description="Ig-like" evidence="3">
    <location>
        <begin position="6"/>
        <end position="96"/>
    </location>
</feature>
<reference evidence="4" key="2">
    <citation type="submission" date="2025-09" db="UniProtKB">
        <authorList>
            <consortium name="Ensembl"/>
        </authorList>
    </citation>
    <scope>IDENTIFICATION</scope>
</reference>
<keyword evidence="1" id="KW-0175">Coiled coil</keyword>
<dbReference type="InterPro" id="IPR003598">
    <property type="entry name" value="Ig_sub2"/>
</dbReference>
<dbReference type="Pfam" id="PF07679">
    <property type="entry name" value="I-set"/>
    <property type="match status" value="2"/>
</dbReference>
<dbReference type="GeneTree" id="ENSGT01110000267173"/>
<feature type="region of interest" description="Disordered" evidence="2">
    <location>
        <begin position="250"/>
        <end position="298"/>
    </location>
</feature>
<dbReference type="InterPro" id="IPR036179">
    <property type="entry name" value="Ig-like_dom_sf"/>
</dbReference>
<dbReference type="PANTHER" id="PTHR47633:SF4">
    <property type="entry name" value="MYOPALLADIN ISOFORM X1"/>
    <property type="match status" value="1"/>
</dbReference>
<name>A0A8C4N5Y2_EPTBU</name>
<dbReference type="OMA" id="TLVWISH"/>
<dbReference type="InterPro" id="IPR007110">
    <property type="entry name" value="Ig-like_dom"/>
</dbReference>
<dbReference type="FunFam" id="2.60.40.10:FF:000714">
    <property type="entry name" value="Titin novex-3"/>
    <property type="match status" value="1"/>
</dbReference>
<accession>A0A8C4N5Y2</accession>
<dbReference type="Gene3D" id="2.60.40.10">
    <property type="entry name" value="Immunoglobulins"/>
    <property type="match status" value="2"/>
</dbReference>
<dbReference type="InterPro" id="IPR003599">
    <property type="entry name" value="Ig_sub"/>
</dbReference>
<dbReference type="Proteomes" id="UP000694388">
    <property type="component" value="Unplaced"/>
</dbReference>
<dbReference type="PANTHER" id="PTHR47633">
    <property type="entry name" value="IMMUNOGLOBULIN"/>
    <property type="match status" value="1"/>
</dbReference>
<reference evidence="4" key="1">
    <citation type="submission" date="2025-08" db="UniProtKB">
        <authorList>
            <consortium name="Ensembl"/>
        </authorList>
    </citation>
    <scope>IDENTIFICATION</scope>
</reference>
<protein>
    <recommendedName>
        <fullName evidence="3">Ig-like domain-containing protein</fullName>
    </recommendedName>
</protein>
<feature type="domain" description="Ig-like" evidence="3">
    <location>
        <begin position="102"/>
        <end position="190"/>
    </location>
</feature>